<evidence type="ECO:0000256" key="2">
    <source>
        <dbReference type="SAM" id="MobiDB-lite"/>
    </source>
</evidence>
<dbReference type="PANTHER" id="PTHR21566">
    <property type="entry name" value="CILIA- AND FLAGELLA-ASSOCIATED PROTEIN 251-LIKE-RELATED-RELATED"/>
    <property type="match status" value="1"/>
</dbReference>
<reference evidence="3" key="1">
    <citation type="submission" date="2007-07" db="EMBL/GenBank/DDBJ databases">
        <title>PCAP assembly of the Caenorhabditis remanei genome.</title>
        <authorList>
            <consortium name="The Caenorhabditis remanei Sequencing Consortium"/>
            <person name="Wilson R.K."/>
        </authorList>
    </citation>
    <scope>NUCLEOTIDE SEQUENCE [LARGE SCALE GENOMIC DNA]</scope>
    <source>
        <strain evidence="3">PB4641</strain>
    </source>
</reference>
<feature type="compositionally biased region" description="Acidic residues" evidence="2">
    <location>
        <begin position="1"/>
        <end position="12"/>
    </location>
</feature>
<dbReference type="STRING" id="31234.E3MDJ9"/>
<dbReference type="HOGENOM" id="CLU_283894_0_0_1"/>
<evidence type="ECO:0000256" key="1">
    <source>
        <dbReference type="SAM" id="Coils"/>
    </source>
</evidence>
<gene>
    <name evidence="3" type="ORF">CRE_17828</name>
</gene>
<organism evidence="4">
    <name type="scientific">Caenorhabditis remanei</name>
    <name type="common">Caenorhabditis vulgaris</name>
    <dbReference type="NCBI Taxonomy" id="31234"/>
    <lineage>
        <taxon>Eukaryota</taxon>
        <taxon>Metazoa</taxon>
        <taxon>Ecdysozoa</taxon>
        <taxon>Nematoda</taxon>
        <taxon>Chromadorea</taxon>
        <taxon>Rhabditida</taxon>
        <taxon>Rhabditina</taxon>
        <taxon>Rhabditomorpha</taxon>
        <taxon>Rhabditoidea</taxon>
        <taxon>Rhabditidae</taxon>
        <taxon>Peloderinae</taxon>
        <taxon>Caenorhabditis</taxon>
    </lineage>
</organism>
<dbReference type="OrthoDB" id="5827907at2759"/>
<dbReference type="InParanoid" id="E3MDJ9"/>
<evidence type="ECO:0000313" key="3">
    <source>
        <dbReference type="EMBL" id="EFO99111.1"/>
    </source>
</evidence>
<keyword evidence="1" id="KW-0175">Coiled coil</keyword>
<feature type="region of interest" description="Disordered" evidence="2">
    <location>
        <begin position="1"/>
        <end position="43"/>
    </location>
</feature>
<sequence>MGLWSSDEEDVEKDLRNSRIKSSNENNRRVTANVENHESDLKAQRHRYQQELHEKKLEEIEGINEATREQLKEVGMEAFQKKRALAEEADRFRCLKLAEQEEELEHIKMENALKKEEEKKRTKKVVKEQELTENEIDKVNKRHVDEKINETQKTENLRERLRDEQKELNSKISKEFHETETRSLETRLQMEKEVFDKEEENYQMVLKGKIEISKDIVERQRQLLNVKILNSSNDAIRNVNATVSILKTSANAMDEAFQEISTNLSKEMDSDERDAMKPRLKLISSQLTNTVKDSDDLERKTIKISVRNERVTMVDQIIAVKKTITDAKNCISDVSRGLNAKNREFDMKLQKKIQKKMNAVIEAEHQRAVLAQKQQNEREIAEAAERNLAEVERKIAEVDGFKQKQEMELLEWQATVQARGSEMKAQLTAEGDAVIAKQKIEHQEESRKLEEMKRSLDGQRTKLMEMLEEGNKRRTDMQKEHNEITAKQALDHQNYILNANADLNKFVLDKQEEKKALAASGRAQKQALLDEKLEVQQFKAIGGKILMDKISSANLQDDVQTKCQGIRIYYTAFKNAYSDQEMPLKKLIANMKRKNLITTFPQPKIVYSTFDALKKESDRFSVPTEFKNLEKTLEELITNIETINDLFVDVEGCIEDYQKTQKRGIQRLDVLQETPQNEEKLEKLHKEATETFEKMKQTTGVLNKTIKELDIPTSRAVDDEINQQMAKLYGDSQKQIAGGSSGTADDLVEVFPAPTQPEVVYGTRPNVSQSSRAAKNFRDQLRQRTAALRQTPQHSDIREKSESKKPKPNPLPEHDTEKDQYEIEENEREKEFERQLNLKMSENEEKESKLREEKARNDEHSNLKFQQELENQSRDHEENFKMAQEEINNFEKETRRLLEQRINKWKANQIALYNCILLQQQFKEQEKSWAEWLESLKTSISNVIMRFQLFEKVIESINKGGASYEKILMNELTSLHKSVLPAHEMVCEAWCSVSKLAEKVTDKIFLVILQKRFVDISNKLYNVLEVIDNGMLNSFQIRKEPIDQIYQYFRELSTHDIPTTVQLRDLSKNAKLEDYKVIEKPKVYKNSKIVIQEIFQ</sequence>
<feature type="compositionally biased region" description="Basic and acidic residues" evidence="2">
    <location>
        <begin position="795"/>
        <end position="805"/>
    </location>
</feature>
<feature type="compositionally biased region" description="Polar residues" evidence="2">
    <location>
        <begin position="20"/>
        <end position="34"/>
    </location>
</feature>
<accession>E3MDJ9</accession>
<keyword evidence="4" id="KW-1185">Reference proteome</keyword>
<evidence type="ECO:0000313" key="4">
    <source>
        <dbReference type="Proteomes" id="UP000008281"/>
    </source>
</evidence>
<feature type="coiled-coil region" evidence="1">
    <location>
        <begin position="435"/>
        <end position="469"/>
    </location>
</feature>
<dbReference type="eggNOG" id="ENOG502TJQG">
    <property type="taxonomic scope" value="Eukaryota"/>
</dbReference>
<proteinExistence type="predicted"/>
<name>E3MDJ9_CAERE</name>
<feature type="coiled-coil region" evidence="1">
    <location>
        <begin position="374"/>
        <end position="401"/>
    </location>
</feature>
<dbReference type="InterPro" id="IPR007883">
    <property type="entry name" value="DUF713"/>
</dbReference>
<dbReference type="Proteomes" id="UP000008281">
    <property type="component" value="Unassembled WGS sequence"/>
</dbReference>
<feature type="region of interest" description="Disordered" evidence="2">
    <location>
        <begin position="787"/>
        <end position="862"/>
    </location>
</feature>
<dbReference type="EMBL" id="DS268437">
    <property type="protein sequence ID" value="EFO99111.1"/>
    <property type="molecule type" value="Genomic_DNA"/>
</dbReference>
<protein>
    <submittedName>
        <fullName evidence="3">Uncharacterized protein</fullName>
    </submittedName>
</protein>
<feature type="compositionally biased region" description="Basic and acidic residues" evidence="2">
    <location>
        <begin position="812"/>
        <end position="862"/>
    </location>
</feature>
<feature type="coiled-coil region" evidence="1">
    <location>
        <begin position="97"/>
        <end position="178"/>
    </location>
</feature>
<dbReference type="Pfam" id="PF05218">
    <property type="entry name" value="DUF713"/>
    <property type="match status" value="1"/>
</dbReference>
<dbReference type="AlphaFoldDB" id="E3MDJ9"/>